<organism evidence="3 4">
    <name type="scientific">Sulfitobacter mediterraneus</name>
    <dbReference type="NCBI Taxonomy" id="83219"/>
    <lineage>
        <taxon>Bacteria</taxon>
        <taxon>Pseudomonadati</taxon>
        <taxon>Pseudomonadota</taxon>
        <taxon>Alphaproteobacteria</taxon>
        <taxon>Rhodobacterales</taxon>
        <taxon>Roseobacteraceae</taxon>
        <taxon>Sulfitobacter</taxon>
    </lineage>
</organism>
<gene>
    <name evidence="3" type="ORF">PM02_17715</name>
</gene>
<evidence type="ECO:0000313" key="3">
    <source>
        <dbReference type="EMBL" id="KAJ01733.1"/>
    </source>
</evidence>
<evidence type="ECO:0008006" key="5">
    <source>
        <dbReference type="Google" id="ProtNLM"/>
    </source>
</evidence>
<protein>
    <recommendedName>
        <fullName evidence="5">DUF2933 family protein</fullName>
    </recommendedName>
</protein>
<dbReference type="GeneID" id="72440617"/>
<evidence type="ECO:0000313" key="4">
    <source>
        <dbReference type="Proteomes" id="UP000027337"/>
    </source>
</evidence>
<keyword evidence="2" id="KW-0812">Transmembrane</keyword>
<dbReference type="RefSeq" id="WP_037911057.1">
    <property type="nucleotide sequence ID" value="NZ_CP069001.1"/>
</dbReference>
<keyword evidence="2" id="KW-0472">Membrane</keyword>
<evidence type="ECO:0000256" key="2">
    <source>
        <dbReference type="SAM" id="Phobius"/>
    </source>
</evidence>
<evidence type="ECO:0000256" key="1">
    <source>
        <dbReference type="SAM" id="MobiDB-lite"/>
    </source>
</evidence>
<sequence>MSDTNENNGKKGFGLMHAGMAVCCTVMLIPVAGFFIAGGTLAGLTNNLAVFAPIALCIGVHVAMFALMGKSCHGEKKTKKPAEQDAPLEPSRIPAVVRSR</sequence>
<feature type="transmembrane region" description="Helical" evidence="2">
    <location>
        <begin position="48"/>
        <end position="69"/>
    </location>
</feature>
<keyword evidence="4" id="KW-1185">Reference proteome</keyword>
<keyword evidence="2" id="KW-1133">Transmembrane helix</keyword>
<dbReference type="EMBL" id="JEMU01000020">
    <property type="protein sequence ID" value="KAJ01733.1"/>
    <property type="molecule type" value="Genomic_DNA"/>
</dbReference>
<reference evidence="3 4" key="1">
    <citation type="journal article" date="2014" name="Genome Announc.">
        <title>Draft Genome Sequences of Two Isolates of the Roseobacter Group, Sulfitobacter sp. Strains 3SOLIMAR09 and 1FIGIMAR09, from Harbors of Mallorca Island (Mediterranean Sea).</title>
        <authorList>
            <person name="Mas-Llado M."/>
            <person name="Pina-Villalonga J.M."/>
            <person name="Brunet-Galmes I."/>
            <person name="Nogales B."/>
            <person name="Bosch R."/>
        </authorList>
    </citation>
    <scope>NUCLEOTIDE SEQUENCE [LARGE SCALE GENOMIC DNA]</scope>
    <source>
        <strain evidence="3 4">1FIGIMAR09</strain>
    </source>
</reference>
<dbReference type="STRING" id="83219.PM02_17715"/>
<dbReference type="Proteomes" id="UP000027337">
    <property type="component" value="Unassembled WGS sequence"/>
</dbReference>
<feature type="transmembrane region" description="Helical" evidence="2">
    <location>
        <begin position="12"/>
        <end position="36"/>
    </location>
</feature>
<proteinExistence type="predicted"/>
<accession>A0A061SQ38</accession>
<feature type="region of interest" description="Disordered" evidence="1">
    <location>
        <begin position="76"/>
        <end position="100"/>
    </location>
</feature>
<dbReference type="AlphaFoldDB" id="A0A061SQ38"/>
<name>A0A061SQ38_9RHOB</name>
<comment type="caution">
    <text evidence="3">The sequence shown here is derived from an EMBL/GenBank/DDBJ whole genome shotgun (WGS) entry which is preliminary data.</text>
</comment>